<evidence type="ECO:0000313" key="8">
    <source>
        <dbReference type="EMBL" id="TWU31706.1"/>
    </source>
</evidence>
<keyword evidence="9" id="KW-1185">Reference proteome</keyword>
<organism evidence="8 9">
    <name type="scientific">Novipirellula aureliae</name>
    <dbReference type="NCBI Taxonomy" id="2527966"/>
    <lineage>
        <taxon>Bacteria</taxon>
        <taxon>Pseudomonadati</taxon>
        <taxon>Planctomycetota</taxon>
        <taxon>Planctomycetia</taxon>
        <taxon>Pirellulales</taxon>
        <taxon>Pirellulaceae</taxon>
        <taxon>Novipirellula</taxon>
    </lineage>
</organism>
<protein>
    <submittedName>
        <fullName evidence="8">Tyrosine recombinase XerC</fullName>
    </submittedName>
</protein>
<evidence type="ECO:0000256" key="5">
    <source>
        <dbReference type="PROSITE-ProRule" id="PRU01248"/>
    </source>
</evidence>
<accession>A0A5C6D923</accession>
<dbReference type="AlphaFoldDB" id="A0A5C6D923"/>
<dbReference type="OrthoDB" id="240200at2"/>
<dbReference type="Gene3D" id="1.10.443.10">
    <property type="entry name" value="Intergrase catalytic core"/>
    <property type="match status" value="1"/>
</dbReference>
<dbReference type="Gene3D" id="1.10.150.130">
    <property type="match status" value="1"/>
</dbReference>
<dbReference type="InterPro" id="IPR004107">
    <property type="entry name" value="Integrase_SAM-like_N"/>
</dbReference>
<dbReference type="GO" id="GO:0015074">
    <property type="term" value="P:DNA integration"/>
    <property type="evidence" value="ECO:0007669"/>
    <property type="project" value="UniProtKB-KW"/>
</dbReference>
<keyword evidence="3 5" id="KW-0238">DNA-binding</keyword>
<dbReference type="PROSITE" id="PS51898">
    <property type="entry name" value="TYR_RECOMBINASE"/>
    <property type="match status" value="1"/>
</dbReference>
<dbReference type="InterPro" id="IPR002104">
    <property type="entry name" value="Integrase_catalytic"/>
</dbReference>
<dbReference type="SUPFAM" id="SSF56349">
    <property type="entry name" value="DNA breaking-rejoining enzymes"/>
    <property type="match status" value="1"/>
</dbReference>
<dbReference type="EMBL" id="SJPY01000028">
    <property type="protein sequence ID" value="TWU31706.1"/>
    <property type="molecule type" value="Genomic_DNA"/>
</dbReference>
<evidence type="ECO:0000256" key="4">
    <source>
        <dbReference type="ARBA" id="ARBA00023172"/>
    </source>
</evidence>
<evidence type="ECO:0000259" key="7">
    <source>
        <dbReference type="PROSITE" id="PS51900"/>
    </source>
</evidence>
<dbReference type="InterPro" id="IPR010998">
    <property type="entry name" value="Integrase_recombinase_N"/>
</dbReference>
<dbReference type="GO" id="GO:0007059">
    <property type="term" value="P:chromosome segregation"/>
    <property type="evidence" value="ECO:0007669"/>
    <property type="project" value="UniProtKB-KW"/>
</dbReference>
<name>A0A5C6D923_9BACT</name>
<keyword evidence="1" id="KW-0159">Chromosome partition</keyword>
<dbReference type="Proteomes" id="UP000315471">
    <property type="component" value="Unassembled WGS sequence"/>
</dbReference>
<sequence length="254" mass="29769">MSKKQRKPMQPFGDANDPHGFWRLLGEHTEWLRVHNYSEATIRKRAVYVRSFARWCLDRDLFQPRVITKPIIESFQRSLYRHRKQDGKPLAWSGQHLHLKEVRSFFAWLVKLNHLPFSPASEIDLPKQPATLPKAILSADEVERILSQPDTTTPLGIRDRAILETFYSTGIRRAEMCSLKIDDIQVDRQSLFVECGKGQKDRYVPIGLRALVWIARYVEQARDKLLLDKKERTLFLTHHGEPLNPDTLTEYSRR</sequence>
<feature type="domain" description="Core-binding (CB)" evidence="7">
    <location>
        <begin position="19"/>
        <end position="110"/>
    </location>
</feature>
<dbReference type="GO" id="GO:0006310">
    <property type="term" value="P:DNA recombination"/>
    <property type="evidence" value="ECO:0007669"/>
    <property type="project" value="UniProtKB-KW"/>
</dbReference>
<dbReference type="InterPro" id="IPR050090">
    <property type="entry name" value="Tyrosine_recombinase_XerCD"/>
</dbReference>
<dbReference type="Pfam" id="PF00589">
    <property type="entry name" value="Phage_integrase"/>
    <property type="match status" value="1"/>
</dbReference>
<evidence type="ECO:0000256" key="2">
    <source>
        <dbReference type="ARBA" id="ARBA00022908"/>
    </source>
</evidence>
<keyword evidence="2" id="KW-0229">DNA integration</keyword>
<feature type="domain" description="Tyr recombinase" evidence="6">
    <location>
        <begin position="131"/>
        <end position="254"/>
    </location>
</feature>
<dbReference type="InterPro" id="IPR011010">
    <property type="entry name" value="DNA_brk_join_enz"/>
</dbReference>
<dbReference type="Pfam" id="PF13495">
    <property type="entry name" value="Phage_int_SAM_4"/>
    <property type="match status" value="1"/>
</dbReference>
<dbReference type="PANTHER" id="PTHR30349">
    <property type="entry name" value="PHAGE INTEGRASE-RELATED"/>
    <property type="match status" value="1"/>
</dbReference>
<dbReference type="InterPro" id="IPR013762">
    <property type="entry name" value="Integrase-like_cat_sf"/>
</dbReference>
<dbReference type="GO" id="GO:0003677">
    <property type="term" value="F:DNA binding"/>
    <property type="evidence" value="ECO:0007669"/>
    <property type="project" value="UniProtKB-UniRule"/>
</dbReference>
<dbReference type="InterPro" id="IPR044068">
    <property type="entry name" value="CB"/>
</dbReference>
<evidence type="ECO:0000256" key="1">
    <source>
        <dbReference type="ARBA" id="ARBA00022829"/>
    </source>
</evidence>
<comment type="caution">
    <text evidence="8">The sequence shown here is derived from an EMBL/GenBank/DDBJ whole genome shotgun (WGS) entry which is preliminary data.</text>
</comment>
<evidence type="ECO:0000259" key="6">
    <source>
        <dbReference type="PROSITE" id="PS51898"/>
    </source>
</evidence>
<proteinExistence type="predicted"/>
<dbReference type="PROSITE" id="PS51900">
    <property type="entry name" value="CB"/>
    <property type="match status" value="1"/>
</dbReference>
<reference evidence="8 9" key="1">
    <citation type="submission" date="2019-02" db="EMBL/GenBank/DDBJ databases">
        <title>Deep-cultivation of Planctomycetes and their phenomic and genomic characterization uncovers novel biology.</title>
        <authorList>
            <person name="Wiegand S."/>
            <person name="Jogler M."/>
            <person name="Boedeker C."/>
            <person name="Pinto D."/>
            <person name="Vollmers J."/>
            <person name="Rivas-Marin E."/>
            <person name="Kohn T."/>
            <person name="Peeters S.H."/>
            <person name="Heuer A."/>
            <person name="Rast P."/>
            <person name="Oberbeckmann S."/>
            <person name="Bunk B."/>
            <person name="Jeske O."/>
            <person name="Meyerdierks A."/>
            <person name="Storesund J.E."/>
            <person name="Kallscheuer N."/>
            <person name="Luecker S."/>
            <person name="Lage O.M."/>
            <person name="Pohl T."/>
            <person name="Merkel B.J."/>
            <person name="Hornburger P."/>
            <person name="Mueller R.-W."/>
            <person name="Bruemmer F."/>
            <person name="Labrenz M."/>
            <person name="Spormann A.M."/>
            <person name="Op Den Camp H."/>
            <person name="Overmann J."/>
            <person name="Amann R."/>
            <person name="Jetten M.S.M."/>
            <person name="Mascher T."/>
            <person name="Medema M.H."/>
            <person name="Devos D.P."/>
            <person name="Kaster A.-K."/>
            <person name="Ovreas L."/>
            <person name="Rohde M."/>
            <person name="Galperin M.Y."/>
            <person name="Jogler C."/>
        </authorList>
    </citation>
    <scope>NUCLEOTIDE SEQUENCE [LARGE SCALE GENOMIC DNA]</scope>
    <source>
        <strain evidence="8 9">Q31b</strain>
    </source>
</reference>
<evidence type="ECO:0000313" key="9">
    <source>
        <dbReference type="Proteomes" id="UP000315471"/>
    </source>
</evidence>
<evidence type="ECO:0000256" key="3">
    <source>
        <dbReference type="ARBA" id="ARBA00023125"/>
    </source>
</evidence>
<keyword evidence="4" id="KW-0233">DNA recombination</keyword>
<dbReference type="PANTHER" id="PTHR30349:SF81">
    <property type="entry name" value="TYROSINE RECOMBINASE XERC"/>
    <property type="match status" value="1"/>
</dbReference>
<gene>
    <name evidence="8" type="primary">xerC_8</name>
    <name evidence="8" type="ORF">Q31b_58680</name>
</gene>